<protein>
    <submittedName>
        <fullName evidence="1">Genomic scaffold, ProqFM164S01</fullName>
    </submittedName>
</protein>
<evidence type="ECO:0000313" key="1">
    <source>
        <dbReference type="EMBL" id="CDM29650.1"/>
    </source>
</evidence>
<organism evidence="1 2">
    <name type="scientific">Penicillium roqueforti (strain FM164)</name>
    <dbReference type="NCBI Taxonomy" id="1365484"/>
    <lineage>
        <taxon>Eukaryota</taxon>
        <taxon>Fungi</taxon>
        <taxon>Dikarya</taxon>
        <taxon>Ascomycota</taxon>
        <taxon>Pezizomycotina</taxon>
        <taxon>Eurotiomycetes</taxon>
        <taxon>Eurotiomycetidae</taxon>
        <taxon>Eurotiales</taxon>
        <taxon>Aspergillaceae</taxon>
        <taxon>Penicillium</taxon>
    </lineage>
</organism>
<dbReference type="AlphaFoldDB" id="W6Q042"/>
<sequence>MRSESEKQRKYADYDVQEDDTPDTRLLAIQKWRVCTLFIFDISNNYWDPTLGHLAEQNKLPVVVAHLSRRKVAYKPHPGTRERINKDVAFFHDANGFGGTPPFIEDHTLESPPVYSNSRSLVNSGP</sequence>
<dbReference type="EMBL" id="HG792015">
    <property type="protein sequence ID" value="CDM29650.1"/>
    <property type="molecule type" value="Genomic_DNA"/>
</dbReference>
<gene>
    <name evidence="1" type="ORF">PROQFM164_S01g003462</name>
</gene>
<reference evidence="1" key="1">
    <citation type="journal article" date="2014" name="Nat. Commun.">
        <title>Multiple recent horizontal transfers of a large genomic region in cheese making fungi.</title>
        <authorList>
            <person name="Cheeseman K."/>
            <person name="Ropars J."/>
            <person name="Renault P."/>
            <person name="Dupont J."/>
            <person name="Gouzy J."/>
            <person name="Branca A."/>
            <person name="Abraham A.L."/>
            <person name="Ceppi M."/>
            <person name="Conseiller E."/>
            <person name="Debuchy R."/>
            <person name="Malagnac F."/>
            <person name="Goarin A."/>
            <person name="Silar P."/>
            <person name="Lacoste S."/>
            <person name="Sallet E."/>
            <person name="Bensimon A."/>
            <person name="Giraud T."/>
            <person name="Brygoo Y."/>
        </authorList>
    </citation>
    <scope>NUCLEOTIDE SEQUENCE [LARGE SCALE GENOMIC DNA]</scope>
    <source>
        <strain evidence="1">FM164</strain>
    </source>
</reference>
<dbReference type="OMA" id="FFHDANG"/>
<dbReference type="OrthoDB" id="4358740at2759"/>
<proteinExistence type="predicted"/>
<evidence type="ECO:0000313" key="2">
    <source>
        <dbReference type="Proteomes" id="UP000030686"/>
    </source>
</evidence>
<keyword evidence="2" id="KW-1185">Reference proteome</keyword>
<dbReference type="STRING" id="1365484.W6Q042"/>
<dbReference type="Proteomes" id="UP000030686">
    <property type="component" value="Unassembled WGS sequence"/>
</dbReference>
<accession>W6Q042</accession>
<name>W6Q042_PENRF</name>